<sequence length="232" mass="25592">MSRDYEPGSRCHEDLFHTYESVFRCHLTTLPTLFDAIRSRDRTHAPSREPLLARPRVRRSRSAQRLAARLMIAANSIYQVCLVRSAFFTALGCLAAYLGPVSHSFTSLRWSGERGLVSVDLSAVRELGVRAYRHDARAGAGVYRAISRLRRSSTRSGTCSRGSRSGAVSGRLSPGVSGPSSSRTGLRWSRTVVGFRRWQRRVSAVSGVLAIVVVISRLPTITARRQITCSTG</sequence>
<feature type="compositionally biased region" description="Low complexity" evidence="1">
    <location>
        <begin position="154"/>
        <end position="173"/>
    </location>
</feature>
<keyword evidence="3" id="KW-1185">Reference proteome</keyword>
<accession>A0A4R7ZX00</accession>
<proteinExistence type="predicted"/>
<dbReference type="Proteomes" id="UP000295447">
    <property type="component" value="Unassembled WGS sequence"/>
</dbReference>
<comment type="caution">
    <text evidence="2">The sequence shown here is derived from an EMBL/GenBank/DDBJ whole genome shotgun (WGS) entry which is preliminary data.</text>
</comment>
<gene>
    <name evidence="2" type="ORF">EV650_1494</name>
</gene>
<protein>
    <submittedName>
        <fullName evidence="2">Uncharacterized protein</fullName>
    </submittedName>
</protein>
<evidence type="ECO:0000256" key="1">
    <source>
        <dbReference type="SAM" id="MobiDB-lite"/>
    </source>
</evidence>
<feature type="region of interest" description="Disordered" evidence="1">
    <location>
        <begin position="153"/>
        <end position="184"/>
    </location>
</feature>
<reference evidence="2 3" key="1">
    <citation type="submission" date="2019-03" db="EMBL/GenBank/DDBJ databases">
        <title>Genomic Encyclopedia of Type Strains, Phase III (KMG-III): the genomes of soil and plant-associated and newly described type strains.</title>
        <authorList>
            <person name="Whitman W."/>
        </authorList>
    </citation>
    <scope>NUCLEOTIDE SEQUENCE [LARGE SCALE GENOMIC DNA]</scope>
    <source>
        <strain evidence="2 3">VKM Ac-2570</strain>
    </source>
</reference>
<name>A0A4R7ZX00_9ACTN</name>
<evidence type="ECO:0000313" key="2">
    <source>
        <dbReference type="EMBL" id="TDW22657.1"/>
    </source>
</evidence>
<dbReference type="EMBL" id="SODF01000001">
    <property type="protein sequence ID" value="TDW22657.1"/>
    <property type="molecule type" value="Genomic_DNA"/>
</dbReference>
<dbReference type="AlphaFoldDB" id="A0A4R7ZX00"/>
<evidence type="ECO:0000313" key="3">
    <source>
        <dbReference type="Proteomes" id="UP000295447"/>
    </source>
</evidence>
<organism evidence="2 3">
    <name type="scientific">Kribbella kalugense</name>
    <dbReference type="NCBI Taxonomy" id="2512221"/>
    <lineage>
        <taxon>Bacteria</taxon>
        <taxon>Bacillati</taxon>
        <taxon>Actinomycetota</taxon>
        <taxon>Actinomycetes</taxon>
        <taxon>Propionibacteriales</taxon>
        <taxon>Kribbellaceae</taxon>
        <taxon>Kribbella</taxon>
    </lineage>
</organism>